<dbReference type="RefSeq" id="WP_108342690.1">
    <property type="nucleotide sequence ID" value="NZ_PYXZ01000001.1"/>
</dbReference>
<evidence type="ECO:0000313" key="1">
    <source>
        <dbReference type="EMBL" id="PUA82503.1"/>
    </source>
</evidence>
<name>A0A2R7Z1J9_9ACTN</name>
<dbReference type="InterPro" id="IPR027417">
    <property type="entry name" value="P-loop_NTPase"/>
</dbReference>
<dbReference type="OrthoDB" id="193997at2"/>
<evidence type="ECO:0000313" key="2">
    <source>
        <dbReference type="Proteomes" id="UP000244867"/>
    </source>
</evidence>
<accession>A0A2R7Z1J9</accession>
<reference evidence="1 2" key="1">
    <citation type="submission" date="2018-03" db="EMBL/GenBank/DDBJ databases">
        <authorList>
            <person name="Keele B.F."/>
        </authorList>
    </citation>
    <scope>NUCLEOTIDE SEQUENCE [LARGE SCALE GENOMIC DNA]</scope>
    <source>
        <strain evidence="1 2">IB-3</strain>
    </source>
</reference>
<proteinExistence type="predicted"/>
<gene>
    <name evidence="1" type="ORF">C7S10_01795</name>
</gene>
<dbReference type="Gene3D" id="3.40.50.300">
    <property type="entry name" value="P-loop containing nucleotide triphosphate hydrolases"/>
    <property type="match status" value="1"/>
</dbReference>
<sequence length="190" mass="21481">MGLLLILGPPAVGKMTVGRAVAERSPYRLFHNHHTIEMLLDVFDYGTPPFQTLNGEFRRRLIEEAAADGTDLVFTFVMGMDEQAEADYLERLAAPYGDRVAVVELVADLDTRLARNRTEHRLAEKKSKRDVEWSDGNVRQLEADYRMTSEPGTDAPGERLLARWPRLLVDNTDLSADEVAQQILDWLGEL</sequence>
<evidence type="ECO:0008006" key="3">
    <source>
        <dbReference type="Google" id="ProtNLM"/>
    </source>
</evidence>
<comment type="caution">
    <text evidence="1">The sequence shown here is derived from an EMBL/GenBank/DDBJ whole genome shotgun (WGS) entry which is preliminary data.</text>
</comment>
<dbReference type="Proteomes" id="UP000244867">
    <property type="component" value="Unassembled WGS sequence"/>
</dbReference>
<protein>
    <recommendedName>
        <fullName evidence="3">Shikimate kinase</fullName>
    </recommendedName>
</protein>
<dbReference type="EMBL" id="PYXZ01000001">
    <property type="protein sequence ID" value="PUA82503.1"/>
    <property type="molecule type" value="Genomic_DNA"/>
</dbReference>
<dbReference type="AlphaFoldDB" id="A0A2R7Z1J9"/>
<organism evidence="1 2">
    <name type="scientific">Nocardioides currus</name>
    <dbReference type="NCBI Taxonomy" id="2133958"/>
    <lineage>
        <taxon>Bacteria</taxon>
        <taxon>Bacillati</taxon>
        <taxon>Actinomycetota</taxon>
        <taxon>Actinomycetes</taxon>
        <taxon>Propionibacteriales</taxon>
        <taxon>Nocardioidaceae</taxon>
        <taxon>Nocardioides</taxon>
    </lineage>
</organism>
<keyword evidence="2" id="KW-1185">Reference proteome</keyword>
<dbReference type="SUPFAM" id="SSF52540">
    <property type="entry name" value="P-loop containing nucleoside triphosphate hydrolases"/>
    <property type="match status" value="1"/>
</dbReference>